<sequence length="65" mass="7009">MLYPLATLEAEKLRAIKSLERDIGSPVVALAGVNADSAALPDEQLKKLQQLEEELGVLLVAVRPN</sequence>
<dbReference type="RefSeq" id="WP_024091419.1">
    <property type="nucleotide sequence ID" value="NC_023135.1"/>
</dbReference>
<dbReference type="EMBL" id="CP006773">
    <property type="protein sequence ID" value="AHD02011.1"/>
    <property type="molecule type" value="Genomic_DNA"/>
</dbReference>
<name>V9VTE2_9RHOB</name>
<dbReference type="Proteomes" id="UP000018780">
    <property type="component" value="Chromosome"/>
</dbReference>
<dbReference type="OrthoDB" id="7876579at2"/>
<dbReference type="STRING" id="999552.METH_16140"/>
<gene>
    <name evidence="1" type="ORF">METH_16140</name>
</gene>
<protein>
    <submittedName>
        <fullName evidence="1">Uncharacterized protein</fullName>
    </submittedName>
</protein>
<proteinExistence type="predicted"/>
<reference evidence="1 2" key="1">
    <citation type="submission" date="2013-09" db="EMBL/GenBank/DDBJ databases">
        <authorList>
            <consortium name="DOE Joint Genome Institute"/>
            <person name="Klenk H.-P."/>
            <person name="Huntemann M."/>
            <person name="Han J."/>
            <person name="Chen A."/>
            <person name="Kyrpides N."/>
            <person name="Mavromatis K."/>
            <person name="Markowitz V."/>
            <person name="Palaniappan K."/>
            <person name="Ivanova N."/>
            <person name="Schaumberg A."/>
            <person name="Pati A."/>
            <person name="Liolios K."/>
            <person name="Nordberg H.P."/>
            <person name="Cantor M.N."/>
            <person name="Hua S.X."/>
            <person name="Woyke T."/>
        </authorList>
    </citation>
    <scope>NUCLEOTIDE SEQUENCE [LARGE SCALE GENOMIC DNA]</scope>
    <source>
        <strain evidence="1 2">DSM 14336</strain>
    </source>
</reference>
<accession>V9VTE2</accession>
<evidence type="ECO:0000313" key="1">
    <source>
        <dbReference type="EMBL" id="AHD02011.1"/>
    </source>
</evidence>
<keyword evidence="2" id="KW-1185">Reference proteome</keyword>
<organism evidence="1 2">
    <name type="scientific">Leisingera methylohalidivorans DSM 14336</name>
    <dbReference type="NCBI Taxonomy" id="999552"/>
    <lineage>
        <taxon>Bacteria</taxon>
        <taxon>Pseudomonadati</taxon>
        <taxon>Pseudomonadota</taxon>
        <taxon>Alphaproteobacteria</taxon>
        <taxon>Rhodobacterales</taxon>
        <taxon>Roseobacteraceae</taxon>
        <taxon>Leisingera</taxon>
    </lineage>
</organism>
<dbReference type="HOGENOM" id="CLU_201191_0_0_5"/>
<dbReference type="KEGG" id="lmd:METH_16140"/>
<dbReference type="PATRIC" id="fig|999552.6.peg.3222"/>
<evidence type="ECO:0000313" key="2">
    <source>
        <dbReference type="Proteomes" id="UP000018780"/>
    </source>
</evidence>
<dbReference type="AlphaFoldDB" id="V9VTE2"/>